<dbReference type="GO" id="GO:0005886">
    <property type="term" value="C:plasma membrane"/>
    <property type="evidence" value="ECO:0007669"/>
    <property type="project" value="TreeGrafter"/>
</dbReference>
<keyword evidence="10" id="KW-1185">Reference proteome</keyword>
<proteinExistence type="predicted"/>
<gene>
    <name evidence="9" type="ORF">GN277_16090</name>
</gene>
<keyword evidence="3 7" id="KW-0812">Transmembrane</keyword>
<feature type="region of interest" description="Disordered" evidence="6">
    <location>
        <begin position="244"/>
        <end position="280"/>
    </location>
</feature>
<dbReference type="Proteomes" id="UP000460412">
    <property type="component" value="Unassembled WGS sequence"/>
</dbReference>
<protein>
    <submittedName>
        <fullName evidence="9">FtsQ-type POTRA domain-containing protein</fullName>
    </submittedName>
</protein>
<evidence type="ECO:0000256" key="4">
    <source>
        <dbReference type="ARBA" id="ARBA00022989"/>
    </source>
</evidence>
<organism evidence="9 10">
    <name type="scientific">Sporofaciens musculi</name>
    <dbReference type="NCBI Taxonomy" id="2681861"/>
    <lineage>
        <taxon>Bacteria</taxon>
        <taxon>Bacillati</taxon>
        <taxon>Bacillota</taxon>
        <taxon>Clostridia</taxon>
        <taxon>Lachnospirales</taxon>
        <taxon>Lachnospiraceae</taxon>
        <taxon>Sporofaciens</taxon>
    </lineage>
</organism>
<accession>A0A7X3MI60</accession>
<keyword evidence="4 7" id="KW-1133">Transmembrane helix</keyword>
<keyword evidence="2" id="KW-0132">Cell division</keyword>
<dbReference type="Pfam" id="PF08478">
    <property type="entry name" value="POTRA_1"/>
    <property type="match status" value="1"/>
</dbReference>
<dbReference type="AlphaFoldDB" id="A0A7X3MI60"/>
<dbReference type="EMBL" id="WUQX01000001">
    <property type="protein sequence ID" value="MXP76851.1"/>
    <property type="molecule type" value="Genomic_DNA"/>
</dbReference>
<dbReference type="GO" id="GO:0051301">
    <property type="term" value="P:cell division"/>
    <property type="evidence" value="ECO:0007669"/>
    <property type="project" value="UniProtKB-KW"/>
</dbReference>
<keyword evidence="1" id="KW-1003">Cell membrane</keyword>
<comment type="caution">
    <text evidence="9">The sequence shown here is derived from an EMBL/GenBank/DDBJ whole genome shotgun (WGS) entry which is preliminary data.</text>
</comment>
<sequence>MGNRRRRKKKSHRIYAFIVLFLGLAIIAAIIFLLFYVQKIEVKGNDYVTEKEIIETVQNDDFSVNALYILGKYALGKGKTLPCLEQMKVRLKAPWSVKIEVKEKPIVGYIQNGELYDYFDKEGLVVLESSALIEGVPYIEGIGLGEVKLYEHLRSKNTKIFEQILETSREITKHDLKPDRIVCEEDVICLYVGRIRIRLGKNVSAVQIAQIAPILEKIGDKEGTLHLENYSEVQGTITFEEGALPQDIPAEVEGELEDSLEDSQELSNQTQEAQAAGITE</sequence>
<feature type="domain" description="POTRA" evidence="8">
    <location>
        <begin position="37"/>
        <end position="103"/>
    </location>
</feature>
<evidence type="ECO:0000256" key="3">
    <source>
        <dbReference type="ARBA" id="ARBA00022692"/>
    </source>
</evidence>
<dbReference type="PANTHER" id="PTHR37820">
    <property type="entry name" value="CELL DIVISION PROTEIN DIVIB"/>
    <property type="match status" value="1"/>
</dbReference>
<dbReference type="RefSeq" id="WP_159751901.1">
    <property type="nucleotide sequence ID" value="NZ_WUQX01000001.1"/>
</dbReference>
<feature type="compositionally biased region" description="Acidic residues" evidence="6">
    <location>
        <begin position="250"/>
        <end position="264"/>
    </location>
</feature>
<evidence type="ECO:0000256" key="7">
    <source>
        <dbReference type="SAM" id="Phobius"/>
    </source>
</evidence>
<evidence type="ECO:0000256" key="5">
    <source>
        <dbReference type="ARBA" id="ARBA00023306"/>
    </source>
</evidence>
<keyword evidence="7" id="KW-0472">Membrane</keyword>
<evidence type="ECO:0000256" key="2">
    <source>
        <dbReference type="ARBA" id="ARBA00022618"/>
    </source>
</evidence>
<evidence type="ECO:0000259" key="8">
    <source>
        <dbReference type="Pfam" id="PF08478"/>
    </source>
</evidence>
<evidence type="ECO:0000313" key="9">
    <source>
        <dbReference type="EMBL" id="MXP76851.1"/>
    </source>
</evidence>
<evidence type="ECO:0000313" key="10">
    <source>
        <dbReference type="Proteomes" id="UP000460412"/>
    </source>
</evidence>
<dbReference type="InterPro" id="IPR013685">
    <property type="entry name" value="POTRA_FtsQ_type"/>
</dbReference>
<feature type="transmembrane region" description="Helical" evidence="7">
    <location>
        <begin position="14"/>
        <end position="37"/>
    </location>
</feature>
<name>A0A7X3MI60_9FIRM</name>
<reference evidence="9 10" key="1">
    <citation type="submission" date="2019-12" db="EMBL/GenBank/DDBJ databases">
        <title>Sporaefaciens musculi gen. nov., sp. nov., a novel bacterium isolated from the caecum of an obese mouse.</title>
        <authorList>
            <person name="Rasmussen T.S."/>
            <person name="Streidl T."/>
            <person name="Hitch T.C.A."/>
            <person name="Wortmann E."/>
            <person name="Deptula P."/>
            <person name="Hansen M."/>
            <person name="Nielsen D.S."/>
            <person name="Clavel T."/>
            <person name="Vogensen F.K."/>
        </authorList>
    </citation>
    <scope>NUCLEOTIDE SEQUENCE [LARGE SCALE GENOMIC DNA]</scope>
    <source>
        <strain evidence="9 10">WCA-9-b2</strain>
    </source>
</reference>
<dbReference type="InterPro" id="IPR050487">
    <property type="entry name" value="FtsQ_DivIB"/>
</dbReference>
<evidence type="ECO:0000256" key="1">
    <source>
        <dbReference type="ARBA" id="ARBA00022475"/>
    </source>
</evidence>
<dbReference type="PANTHER" id="PTHR37820:SF1">
    <property type="entry name" value="CELL DIVISION PROTEIN FTSQ"/>
    <property type="match status" value="1"/>
</dbReference>
<keyword evidence="5" id="KW-0131">Cell cycle</keyword>
<evidence type="ECO:0000256" key="6">
    <source>
        <dbReference type="SAM" id="MobiDB-lite"/>
    </source>
</evidence>